<accession>A0AAW2YT34</accession>
<dbReference type="InterPro" id="IPR039794">
    <property type="entry name" value="Gtb1-like"/>
</dbReference>
<keyword evidence="4" id="KW-1015">Disulfide bond</keyword>
<feature type="signal peptide" evidence="6">
    <location>
        <begin position="1"/>
        <end position="16"/>
    </location>
</feature>
<keyword evidence="8" id="KW-0418">Kinase</keyword>
<feature type="compositionally biased region" description="Basic and acidic residues" evidence="5">
    <location>
        <begin position="271"/>
        <end position="280"/>
    </location>
</feature>
<dbReference type="Pfam" id="PF13015">
    <property type="entry name" value="PRKCSH_1"/>
    <property type="match status" value="1"/>
</dbReference>
<dbReference type="Gene3D" id="2.70.130.10">
    <property type="entry name" value="Mannose-6-phosphate receptor binding domain"/>
    <property type="match status" value="1"/>
</dbReference>
<feature type="compositionally biased region" description="Low complexity" evidence="5">
    <location>
        <begin position="211"/>
        <end position="241"/>
    </location>
</feature>
<feature type="region of interest" description="Disordered" evidence="5">
    <location>
        <begin position="208"/>
        <end position="280"/>
    </location>
</feature>
<dbReference type="Pfam" id="PF12999">
    <property type="entry name" value="PRKCSH-like"/>
    <property type="match status" value="1"/>
</dbReference>
<keyword evidence="3" id="KW-0256">Endoplasmic reticulum</keyword>
<dbReference type="AlphaFoldDB" id="A0AAW2YT34"/>
<dbReference type="InterPro" id="IPR036055">
    <property type="entry name" value="LDL_receptor-like_sf"/>
</dbReference>
<feature type="domain" description="MRH" evidence="7">
    <location>
        <begin position="314"/>
        <end position="419"/>
    </location>
</feature>
<organism evidence="8 9">
    <name type="scientific">Acrasis kona</name>
    <dbReference type="NCBI Taxonomy" id="1008807"/>
    <lineage>
        <taxon>Eukaryota</taxon>
        <taxon>Discoba</taxon>
        <taxon>Heterolobosea</taxon>
        <taxon>Tetramitia</taxon>
        <taxon>Eutetramitia</taxon>
        <taxon>Acrasidae</taxon>
        <taxon>Acrasis</taxon>
    </lineage>
</organism>
<keyword evidence="2 6" id="KW-0732">Signal</keyword>
<reference evidence="8 9" key="1">
    <citation type="submission" date="2024-03" db="EMBL/GenBank/DDBJ databases">
        <title>The Acrasis kona genome and developmental transcriptomes reveal deep origins of eukaryotic multicellular pathways.</title>
        <authorList>
            <person name="Sheikh S."/>
            <person name="Fu C.-J."/>
            <person name="Brown M.W."/>
            <person name="Baldauf S.L."/>
        </authorList>
    </citation>
    <scope>NUCLEOTIDE SEQUENCE [LARGE SCALE GENOMIC DNA]</scope>
    <source>
        <strain evidence="8 9">ATCC MYA-3509</strain>
    </source>
</reference>
<dbReference type="SUPFAM" id="SSF57424">
    <property type="entry name" value="LDL receptor-like module"/>
    <property type="match status" value="1"/>
</dbReference>
<evidence type="ECO:0000256" key="1">
    <source>
        <dbReference type="ARBA" id="ARBA00022387"/>
    </source>
</evidence>
<dbReference type="InterPro" id="IPR036607">
    <property type="entry name" value="PRKCSH"/>
</dbReference>
<dbReference type="InterPro" id="IPR028146">
    <property type="entry name" value="PRKCSH_N"/>
</dbReference>
<dbReference type="InterPro" id="IPR002172">
    <property type="entry name" value="LDrepeatLR_classA_rpt"/>
</dbReference>
<dbReference type="EMBL" id="JAOPGA020000647">
    <property type="protein sequence ID" value="KAL0480249.1"/>
    <property type="molecule type" value="Genomic_DNA"/>
</dbReference>
<evidence type="ECO:0000313" key="8">
    <source>
        <dbReference type="EMBL" id="KAL0480249.1"/>
    </source>
</evidence>
<dbReference type="GO" id="GO:0006491">
    <property type="term" value="P:N-glycan processing"/>
    <property type="evidence" value="ECO:0007669"/>
    <property type="project" value="TreeGrafter"/>
</dbReference>
<evidence type="ECO:0000256" key="4">
    <source>
        <dbReference type="ARBA" id="ARBA00023157"/>
    </source>
</evidence>
<dbReference type="GO" id="GO:0017177">
    <property type="term" value="C:glucosidase II complex"/>
    <property type="evidence" value="ECO:0007669"/>
    <property type="project" value="TreeGrafter"/>
</dbReference>
<keyword evidence="9" id="KW-1185">Reference proteome</keyword>
<evidence type="ECO:0000256" key="3">
    <source>
        <dbReference type="ARBA" id="ARBA00022824"/>
    </source>
</evidence>
<evidence type="ECO:0000256" key="2">
    <source>
        <dbReference type="ARBA" id="ARBA00022729"/>
    </source>
</evidence>
<comment type="caution">
    <text evidence="8">The sequence shown here is derived from an EMBL/GenBank/DDBJ whole genome shotgun (WGS) entry which is preliminary data.</text>
</comment>
<dbReference type="InterPro" id="IPR009011">
    <property type="entry name" value="Man6P_isomerase_rcpt-bd_dom_sf"/>
</dbReference>
<dbReference type="CDD" id="cd00112">
    <property type="entry name" value="LDLa"/>
    <property type="match status" value="1"/>
</dbReference>
<dbReference type="Proteomes" id="UP001431209">
    <property type="component" value="Unassembled WGS sequence"/>
</dbReference>
<keyword evidence="8" id="KW-0808">Transferase</keyword>
<evidence type="ECO:0000259" key="7">
    <source>
        <dbReference type="PROSITE" id="PS51914"/>
    </source>
</evidence>
<dbReference type="GO" id="GO:0016301">
    <property type="term" value="F:kinase activity"/>
    <property type="evidence" value="ECO:0007669"/>
    <property type="project" value="UniProtKB-KW"/>
</dbReference>
<protein>
    <recommendedName>
        <fullName evidence="1">Glucosidase 2 subunit beta</fullName>
    </recommendedName>
</protein>
<feature type="chain" id="PRO_5043845271" description="Glucosidase 2 subunit beta" evidence="6">
    <location>
        <begin position="17"/>
        <end position="433"/>
    </location>
</feature>
<dbReference type="InterPro" id="IPR044865">
    <property type="entry name" value="MRH_dom"/>
</dbReference>
<evidence type="ECO:0000256" key="5">
    <source>
        <dbReference type="SAM" id="MobiDB-lite"/>
    </source>
</evidence>
<proteinExistence type="predicted"/>
<name>A0AAW2YT34_9EUKA</name>
<dbReference type="SUPFAM" id="SSF50911">
    <property type="entry name" value="Mannose 6-phosphate receptor domain"/>
    <property type="match status" value="1"/>
</dbReference>
<evidence type="ECO:0000313" key="9">
    <source>
        <dbReference type="Proteomes" id="UP001431209"/>
    </source>
</evidence>
<dbReference type="PANTHER" id="PTHR12630">
    <property type="entry name" value="N-LINKED OLIGOSACCHARIDE PROCESSING"/>
    <property type="match status" value="1"/>
</dbReference>
<evidence type="ECO:0000256" key="6">
    <source>
        <dbReference type="SAM" id="SignalP"/>
    </source>
</evidence>
<sequence>MLRVLILCVLLIAVFAQQTPRGVDSNDSEKYNEHHSKNKFVCLDNLKTIDYSQVNDDYCDCADGSDEPGTSACAKAGRVPTMFYCQNKGFVSKRIFSSFVNDGICDCCDGSDENDGTTKCPNTCEEFGASIKLSLEKQIKDLTNGLLIKEKYIKNANSELEAKTVAIASKKEQLSALQKELDIIAEDKEAKEKIETEQRDELRAAKKAEWEQNVANTQAQAETAQQAGEPAEVPAEVPAEASTTEEQPADSEVTTATTTPEPPQYVEEEEVKNFKTEEAEKARNLENSKRVELEALKRDIEELEKVANADHGPENEFYEIRGKTVSVQDKQYTYQNQVLVDMAQKDQHSHTSLGSFTKFNENYTEMHYTGGQTCWQGPARSTVITLECSGDDSLELYKVDEPSRCVYTMILKTPSACKTSNLEVLEKQLKQFQ</sequence>
<dbReference type="PANTHER" id="PTHR12630:SF1">
    <property type="entry name" value="GLUCOSIDASE 2 SUBUNIT BETA"/>
    <property type="match status" value="1"/>
</dbReference>
<gene>
    <name evidence="8" type="ORF">AKO1_007164</name>
</gene>
<dbReference type="PROSITE" id="PS51914">
    <property type="entry name" value="MRH"/>
    <property type="match status" value="1"/>
</dbReference>